<protein>
    <submittedName>
        <fullName evidence="2">Uncharacterized protein</fullName>
    </submittedName>
</protein>
<feature type="region of interest" description="Disordered" evidence="1">
    <location>
        <begin position="1"/>
        <end position="21"/>
    </location>
</feature>
<dbReference type="AlphaFoldDB" id="A0AAD9SNL6"/>
<gene>
    <name evidence="2" type="ORF">N8I77_000566</name>
</gene>
<reference evidence="2" key="1">
    <citation type="submission" date="2023-06" db="EMBL/GenBank/DDBJ databases">
        <authorList>
            <person name="Noh H."/>
        </authorList>
    </citation>
    <scope>NUCLEOTIDE SEQUENCE</scope>
    <source>
        <strain evidence="2">DUCC20226</strain>
    </source>
</reference>
<keyword evidence="3" id="KW-1185">Reference proteome</keyword>
<accession>A0AAD9SNL6</accession>
<proteinExistence type="predicted"/>
<evidence type="ECO:0000313" key="3">
    <source>
        <dbReference type="Proteomes" id="UP001265746"/>
    </source>
</evidence>
<evidence type="ECO:0000313" key="2">
    <source>
        <dbReference type="EMBL" id="KAK2613671.1"/>
    </source>
</evidence>
<organism evidence="2 3">
    <name type="scientific">Phomopsis amygdali</name>
    <name type="common">Fusicoccum amygdali</name>
    <dbReference type="NCBI Taxonomy" id="1214568"/>
    <lineage>
        <taxon>Eukaryota</taxon>
        <taxon>Fungi</taxon>
        <taxon>Dikarya</taxon>
        <taxon>Ascomycota</taxon>
        <taxon>Pezizomycotina</taxon>
        <taxon>Sordariomycetes</taxon>
        <taxon>Sordariomycetidae</taxon>
        <taxon>Diaporthales</taxon>
        <taxon>Diaporthaceae</taxon>
        <taxon>Diaporthe</taxon>
    </lineage>
</organism>
<name>A0AAD9SNL6_PHOAM</name>
<sequence length="119" mass="13097">MPLPWVASLERPSGTTGDKEPALSVTYKELSAICFGELYLPACEPNCRLPRGCSGRTMLLANPGPVLSSYHSLPKSTEYRGPLRSIASERSRNLISDSLWQCETKQAREETILAIRSSV</sequence>
<evidence type="ECO:0000256" key="1">
    <source>
        <dbReference type="SAM" id="MobiDB-lite"/>
    </source>
</evidence>
<dbReference type="EMBL" id="JAUJFL010000001">
    <property type="protein sequence ID" value="KAK2613671.1"/>
    <property type="molecule type" value="Genomic_DNA"/>
</dbReference>
<comment type="caution">
    <text evidence="2">The sequence shown here is derived from an EMBL/GenBank/DDBJ whole genome shotgun (WGS) entry which is preliminary data.</text>
</comment>
<dbReference type="Proteomes" id="UP001265746">
    <property type="component" value="Unassembled WGS sequence"/>
</dbReference>